<dbReference type="GO" id="GO:0003924">
    <property type="term" value="F:GTPase activity"/>
    <property type="evidence" value="ECO:0007669"/>
    <property type="project" value="InterPro"/>
</dbReference>
<feature type="compositionally biased region" description="Low complexity" evidence="5">
    <location>
        <begin position="94"/>
        <end position="108"/>
    </location>
</feature>
<evidence type="ECO:0000256" key="5">
    <source>
        <dbReference type="SAM" id="MobiDB-lite"/>
    </source>
</evidence>
<reference evidence="8" key="2">
    <citation type="journal article" date="2021" name="Sci. Data">
        <title>Chromosome-scale genome sequencing, assembly and annotation of six genomes from subfamily Leishmaniinae.</title>
        <authorList>
            <person name="Almutairi H."/>
            <person name="Urbaniak M.D."/>
            <person name="Bates M.D."/>
            <person name="Jariyapan N."/>
            <person name="Kwakye-Nuako G."/>
            <person name="Thomaz Soccol V."/>
            <person name="Al-Salem W.S."/>
            <person name="Dillon R.J."/>
            <person name="Bates P.A."/>
            <person name="Gatherer D."/>
        </authorList>
    </citation>
    <scope>NUCLEOTIDE SEQUENCE [LARGE SCALE GENOMIC DNA]</scope>
</reference>
<dbReference type="Pfam" id="PF01926">
    <property type="entry name" value="MMR_HSR1"/>
    <property type="match status" value="1"/>
</dbReference>
<dbReference type="AlphaFoldDB" id="A0A836GJC9"/>
<feature type="compositionally biased region" description="Polar residues" evidence="5">
    <location>
        <begin position="645"/>
        <end position="655"/>
    </location>
</feature>
<dbReference type="SUPFAM" id="SSF52540">
    <property type="entry name" value="P-loop containing nucleoside triphosphate hydrolases"/>
    <property type="match status" value="1"/>
</dbReference>
<feature type="compositionally biased region" description="Polar residues" evidence="5">
    <location>
        <begin position="485"/>
        <end position="500"/>
    </location>
</feature>
<evidence type="ECO:0000256" key="3">
    <source>
        <dbReference type="ARBA" id="ARBA00037770"/>
    </source>
</evidence>
<feature type="region of interest" description="Disordered" evidence="5">
    <location>
        <begin position="64"/>
        <end position="113"/>
    </location>
</feature>
<sequence length="883" mass="95092">MPPFSGKKKKEQLQAKRQRKRDEEELSKARERERERLREELLQRGEDAAEEVLDALLRDRATLRDAARSHRGRKNAAASTCARRNDGGSGDGVNSGSNRGASSSGSSSECGPEIRRSASATMMYSADRNHGVRSVFVKESAAVIAARRQLSYRPIPCRTTMPPTGIAFGEWFTFPSSASAVPAVVSSASAGVNSKRSGSVYGGHGGQMGAEEKLAVIAAEQQRRMERPLVTPAGDALGGVRSSTFFPFAVQLPSRGWRVGVGGRAVREDACAITAGADAASPQLQPGQPTAVAPQAAVGGDAEPLPQGGQEAAACADQRSSRDSAASGPDPNDVGTPAADTVAATANVHQDGARSIKSIEEERFSLYMDCVDAYPCPAALAGLEVSSYERNLEVWQQLWRTVEQSDILVVVADARYPIIHAHLGLLTYIAKEQRKPCVLVLNKEDLVPASTLRCWQRFLYRYLDDLGFSVEPPDVAVPPGDKDTQSYNSEGSALNGSSSGRIVLRTFTANPRPETAGQRDDDVDVTRRQKSRRKANAHMYEKLRTGRLNVAKHLGGGRRGAAHSNDAEANEEDDELRYGDAEVFVGMQAAQRALQRDRRAYKELEAVADKIAELLATCRRLCSSACATAGGGSAAAVERSNAAPVSSPTYATSSLPCAAHAKKAPRKGDDTGTESSDDAVEDRPPDMPSYLHIGFIGHPNVGKSSLLNCIRGTKVVSVSATPGHTKHVQTIPVPEEHLTLIDSPGLALPVFGVPRPLQAVLGTHQIAQIRDPQTSISFLAAYLPIEKLYGLQRPEYALQESGWSSYELCEAYAKKRGLFVKHGKGTLDVHRAAIALLQEAYEGRLALFYAPPELNLLQSAWYRECVRLHLLLPVFKPALPASP</sequence>
<feature type="region of interest" description="Disordered" evidence="5">
    <location>
        <begin position="279"/>
        <end position="338"/>
    </location>
</feature>
<dbReference type="InterPro" id="IPR006073">
    <property type="entry name" value="GTP-bd"/>
</dbReference>
<evidence type="ECO:0000313" key="8">
    <source>
        <dbReference type="Proteomes" id="UP000674143"/>
    </source>
</evidence>
<evidence type="ECO:0000313" key="7">
    <source>
        <dbReference type="EMBL" id="KAG5476161.1"/>
    </source>
</evidence>
<dbReference type="RefSeq" id="XP_067062394.1">
    <property type="nucleotide sequence ID" value="XM_067207091.1"/>
</dbReference>
<keyword evidence="8" id="KW-1185">Reference proteome</keyword>
<evidence type="ECO:0000256" key="2">
    <source>
        <dbReference type="ARBA" id="ARBA00023134"/>
    </source>
</evidence>
<evidence type="ECO:0000256" key="1">
    <source>
        <dbReference type="ARBA" id="ARBA00022741"/>
    </source>
</evidence>
<feature type="region of interest" description="Disordered" evidence="5">
    <location>
        <begin position="645"/>
        <end position="684"/>
    </location>
</feature>
<name>A0A836GJC9_9TRYP</name>
<evidence type="ECO:0000259" key="6">
    <source>
        <dbReference type="Pfam" id="PF01926"/>
    </source>
</evidence>
<evidence type="ECO:0000256" key="4">
    <source>
        <dbReference type="ARBA" id="ARBA00039902"/>
    </source>
</evidence>
<dbReference type="PANTHER" id="PTHR45709">
    <property type="entry name" value="LARGE SUBUNIT GTPASE 1 HOMOLOG-RELATED"/>
    <property type="match status" value="1"/>
</dbReference>
<feature type="compositionally biased region" description="Basic residues" evidence="5">
    <location>
        <begin position="1"/>
        <end position="10"/>
    </location>
</feature>
<comment type="caution">
    <text evidence="7">The sequence shown here is derived from an EMBL/GenBank/DDBJ whole genome shotgun (WGS) entry which is preliminary data.</text>
</comment>
<feature type="compositionally biased region" description="Basic and acidic residues" evidence="5">
    <location>
        <begin position="517"/>
        <end position="527"/>
    </location>
</feature>
<feature type="region of interest" description="Disordered" evidence="5">
    <location>
        <begin position="474"/>
        <end position="536"/>
    </location>
</feature>
<protein>
    <recommendedName>
        <fullName evidence="4">Guanine nucleotide-binding protein-like 1</fullName>
    </recommendedName>
</protein>
<feature type="compositionally biased region" description="Low complexity" evidence="5">
    <location>
        <begin position="312"/>
        <end position="327"/>
    </location>
</feature>
<reference evidence="8" key="1">
    <citation type="journal article" date="2021" name="Microbiol. Resour. Announc.">
        <title>LGAAP: Leishmaniinae Genome Assembly and Annotation Pipeline.</title>
        <authorList>
            <person name="Almutairi H."/>
            <person name="Urbaniak M.D."/>
            <person name="Bates M.D."/>
            <person name="Jariyapan N."/>
            <person name="Kwakye-Nuako G."/>
            <person name="Thomaz-Soccol V."/>
            <person name="Al-Salem W.S."/>
            <person name="Dillon R.J."/>
            <person name="Bates P.A."/>
            <person name="Gatherer D."/>
        </authorList>
    </citation>
    <scope>NUCLEOTIDE SEQUENCE [LARGE SCALE GENOMIC DNA]</scope>
</reference>
<comment type="function">
    <text evidence="3">Possible regulatory or functional link with the histocompatibility cluster.</text>
</comment>
<keyword evidence="1" id="KW-0547">Nucleotide-binding</keyword>
<keyword evidence="2" id="KW-0342">GTP-binding</keyword>
<dbReference type="Proteomes" id="UP000674143">
    <property type="component" value="Unassembled WGS sequence"/>
</dbReference>
<feature type="compositionally biased region" description="Basic and acidic residues" evidence="5">
    <location>
        <begin position="20"/>
        <end position="47"/>
    </location>
</feature>
<feature type="compositionally biased region" description="Acidic residues" evidence="5">
    <location>
        <begin position="671"/>
        <end position="680"/>
    </location>
</feature>
<dbReference type="GeneID" id="92361025"/>
<accession>A0A836GJC9</accession>
<dbReference type="EMBL" id="JAFHLR010000026">
    <property type="protein sequence ID" value="KAG5476161.1"/>
    <property type="molecule type" value="Genomic_DNA"/>
</dbReference>
<organism evidence="7 8">
    <name type="scientific">Leishmania orientalis</name>
    <dbReference type="NCBI Taxonomy" id="2249476"/>
    <lineage>
        <taxon>Eukaryota</taxon>
        <taxon>Discoba</taxon>
        <taxon>Euglenozoa</taxon>
        <taxon>Kinetoplastea</taxon>
        <taxon>Metakinetoplastina</taxon>
        <taxon>Trypanosomatida</taxon>
        <taxon>Trypanosomatidae</taxon>
        <taxon>Leishmaniinae</taxon>
        <taxon>Leishmania</taxon>
    </lineage>
</organism>
<dbReference type="InterPro" id="IPR027417">
    <property type="entry name" value="P-loop_NTPase"/>
</dbReference>
<dbReference type="InterPro" id="IPR043358">
    <property type="entry name" value="GNL1-like"/>
</dbReference>
<proteinExistence type="predicted"/>
<dbReference type="GO" id="GO:0005525">
    <property type="term" value="F:GTP binding"/>
    <property type="evidence" value="ECO:0007669"/>
    <property type="project" value="UniProtKB-KW"/>
</dbReference>
<dbReference type="PANTHER" id="PTHR45709:SF3">
    <property type="entry name" value="GUANINE NUCLEOTIDE-BINDING PROTEIN-LIKE 1"/>
    <property type="match status" value="1"/>
</dbReference>
<feature type="domain" description="G" evidence="6">
    <location>
        <begin position="693"/>
        <end position="757"/>
    </location>
</feature>
<dbReference type="KEGG" id="loi:92361025"/>
<gene>
    <name evidence="7" type="ORF">LSCM4_05120</name>
</gene>
<dbReference type="Gene3D" id="3.40.50.300">
    <property type="entry name" value="P-loop containing nucleotide triphosphate hydrolases"/>
    <property type="match status" value="2"/>
</dbReference>
<feature type="region of interest" description="Disordered" evidence="5">
    <location>
        <begin position="1"/>
        <end position="50"/>
    </location>
</feature>